<evidence type="ECO:0000313" key="3">
    <source>
        <dbReference type="Proteomes" id="UP000053989"/>
    </source>
</evidence>
<accession>A0A0C3DRI8</accession>
<dbReference type="HOGENOM" id="CLU_006344_7_1_1"/>
<dbReference type="Pfam" id="PF18759">
    <property type="entry name" value="Plavaka"/>
    <property type="match status" value="1"/>
</dbReference>
<reference evidence="2 3" key="1">
    <citation type="submission" date="2014-04" db="EMBL/GenBank/DDBJ databases">
        <authorList>
            <consortium name="DOE Joint Genome Institute"/>
            <person name="Kuo A."/>
            <person name="Kohler A."/>
            <person name="Nagy L.G."/>
            <person name="Floudas D."/>
            <person name="Copeland A."/>
            <person name="Barry K.W."/>
            <person name="Cichocki N."/>
            <person name="Veneault-Fourrey C."/>
            <person name="LaButti K."/>
            <person name="Lindquist E.A."/>
            <person name="Lipzen A."/>
            <person name="Lundell T."/>
            <person name="Morin E."/>
            <person name="Murat C."/>
            <person name="Sun H."/>
            <person name="Tunlid A."/>
            <person name="Henrissat B."/>
            <person name="Grigoriev I.V."/>
            <person name="Hibbett D.S."/>
            <person name="Martin F."/>
            <person name="Nordberg H.P."/>
            <person name="Cantor M.N."/>
            <person name="Hua S.X."/>
        </authorList>
    </citation>
    <scope>NUCLEOTIDE SEQUENCE [LARGE SCALE GENOMIC DNA]</scope>
    <source>
        <strain evidence="2 3">Foug A</strain>
    </source>
</reference>
<dbReference type="InterPro" id="IPR013087">
    <property type="entry name" value="Znf_C2H2_type"/>
</dbReference>
<organism evidence="2 3">
    <name type="scientific">Scleroderma citrinum Foug A</name>
    <dbReference type="NCBI Taxonomy" id="1036808"/>
    <lineage>
        <taxon>Eukaryota</taxon>
        <taxon>Fungi</taxon>
        <taxon>Dikarya</taxon>
        <taxon>Basidiomycota</taxon>
        <taxon>Agaricomycotina</taxon>
        <taxon>Agaricomycetes</taxon>
        <taxon>Agaricomycetidae</taxon>
        <taxon>Boletales</taxon>
        <taxon>Sclerodermatineae</taxon>
        <taxon>Sclerodermataceae</taxon>
        <taxon>Scleroderma</taxon>
    </lineage>
</organism>
<dbReference type="InterPro" id="IPR041078">
    <property type="entry name" value="Plavaka"/>
</dbReference>
<dbReference type="OrthoDB" id="3199698at2759"/>
<reference evidence="3" key="2">
    <citation type="submission" date="2015-01" db="EMBL/GenBank/DDBJ databases">
        <title>Evolutionary Origins and Diversification of the Mycorrhizal Mutualists.</title>
        <authorList>
            <consortium name="DOE Joint Genome Institute"/>
            <consortium name="Mycorrhizal Genomics Consortium"/>
            <person name="Kohler A."/>
            <person name="Kuo A."/>
            <person name="Nagy L.G."/>
            <person name="Floudas D."/>
            <person name="Copeland A."/>
            <person name="Barry K.W."/>
            <person name="Cichocki N."/>
            <person name="Veneault-Fourrey C."/>
            <person name="LaButti K."/>
            <person name="Lindquist E.A."/>
            <person name="Lipzen A."/>
            <person name="Lundell T."/>
            <person name="Morin E."/>
            <person name="Murat C."/>
            <person name="Riley R."/>
            <person name="Ohm R."/>
            <person name="Sun H."/>
            <person name="Tunlid A."/>
            <person name="Henrissat B."/>
            <person name="Grigoriev I.V."/>
            <person name="Hibbett D.S."/>
            <person name="Martin F."/>
        </authorList>
    </citation>
    <scope>NUCLEOTIDE SEQUENCE [LARGE SCALE GENOMIC DNA]</scope>
    <source>
        <strain evidence="3">Foug A</strain>
    </source>
</reference>
<keyword evidence="3" id="KW-1185">Reference proteome</keyword>
<dbReference type="EMBL" id="KN822080">
    <property type="protein sequence ID" value="KIM58834.1"/>
    <property type="molecule type" value="Genomic_DNA"/>
</dbReference>
<gene>
    <name evidence="2" type="ORF">SCLCIDRAFT_27704</name>
</gene>
<dbReference type="STRING" id="1036808.A0A0C3DRI8"/>
<dbReference type="InParanoid" id="A0A0C3DRI8"/>
<evidence type="ECO:0000313" key="2">
    <source>
        <dbReference type="EMBL" id="KIM58834.1"/>
    </source>
</evidence>
<dbReference type="PROSITE" id="PS00028">
    <property type="entry name" value="ZINC_FINGER_C2H2_1"/>
    <property type="match status" value="1"/>
</dbReference>
<feature type="domain" description="C2H2-type" evidence="1">
    <location>
        <begin position="22"/>
        <end position="45"/>
    </location>
</feature>
<sequence length="227" mass="25466">MPQCIPHHLLSRRAFSARQIPCPHANCSHLFKTAAGLKHHQSLLHNFSFTSSSATSGSSGQLTPAKPAPGIIRDYHDKLTGCICDANGRPIGPNTPLPPISEKRSDDWGPYDDQLQFETAEFIFKDGEMSAGNIDKLCDLWGRLLSATGTRPPFSDHKELFATINATPLGDIPWDSFKLKYNGKRPTEDVPPWMDEMYEFWFHDARALVESMLLNTEFDGEIDYVPY</sequence>
<protein>
    <recommendedName>
        <fullName evidence="1">C2H2-type domain-containing protein</fullName>
    </recommendedName>
</protein>
<proteinExistence type="predicted"/>
<name>A0A0C3DRI8_9AGAM</name>
<dbReference type="Proteomes" id="UP000053989">
    <property type="component" value="Unassembled WGS sequence"/>
</dbReference>
<evidence type="ECO:0000259" key="1">
    <source>
        <dbReference type="PROSITE" id="PS00028"/>
    </source>
</evidence>
<dbReference type="AlphaFoldDB" id="A0A0C3DRI8"/>